<protein>
    <recommendedName>
        <fullName evidence="5">Insulin-like domain-containing protein</fullName>
    </recommendedName>
</protein>
<dbReference type="GeneTree" id="ENSGT00990000203742"/>
<organism evidence="6 7">
    <name type="scientific">Amphilophus citrinellus</name>
    <name type="common">Midas cichlid</name>
    <name type="synonym">Cichlasoma citrinellum</name>
    <dbReference type="NCBI Taxonomy" id="61819"/>
    <lineage>
        <taxon>Eukaryota</taxon>
        <taxon>Metazoa</taxon>
        <taxon>Chordata</taxon>
        <taxon>Craniata</taxon>
        <taxon>Vertebrata</taxon>
        <taxon>Euteleostomi</taxon>
        <taxon>Actinopterygii</taxon>
        <taxon>Neopterygii</taxon>
        <taxon>Teleostei</taxon>
        <taxon>Neoteleostei</taxon>
        <taxon>Acanthomorphata</taxon>
        <taxon>Ovalentaria</taxon>
        <taxon>Cichlomorphae</taxon>
        <taxon>Cichliformes</taxon>
        <taxon>Cichlidae</taxon>
        <taxon>New World cichlids</taxon>
        <taxon>Cichlasomatinae</taxon>
        <taxon>Heroini</taxon>
        <taxon>Amphilophus</taxon>
    </lineage>
</organism>
<dbReference type="SMART" id="SM00078">
    <property type="entry name" value="IlGF"/>
    <property type="match status" value="1"/>
</dbReference>
<keyword evidence="4" id="KW-0732">Signal</keyword>
<dbReference type="STRING" id="61819.ENSACIP00000009376"/>
<dbReference type="PANTHER" id="PTHR46845">
    <property type="entry name" value="INSULIN-LIKE GROWTH FACTOR I"/>
    <property type="match status" value="1"/>
</dbReference>
<evidence type="ECO:0000313" key="6">
    <source>
        <dbReference type="Ensembl" id="ENSACIP00000009376.1"/>
    </source>
</evidence>
<evidence type="ECO:0000256" key="1">
    <source>
        <dbReference type="ARBA" id="ARBA00009034"/>
    </source>
</evidence>
<comment type="similarity">
    <text evidence="1">Belongs to the insulin family.</text>
</comment>
<dbReference type="Gene3D" id="1.10.100.10">
    <property type="entry name" value="Insulin-like"/>
    <property type="match status" value="1"/>
</dbReference>
<evidence type="ECO:0000259" key="5">
    <source>
        <dbReference type="SMART" id="SM00078"/>
    </source>
</evidence>
<keyword evidence="2" id="KW-1015">Disulfide bond</keyword>
<evidence type="ECO:0000256" key="2">
    <source>
        <dbReference type="ARBA" id="ARBA00023157"/>
    </source>
</evidence>
<dbReference type="Ensembl" id="ENSACIT00000009658.1">
    <property type="protein sequence ID" value="ENSACIP00000009376.1"/>
    <property type="gene ID" value="ENSACIG00000007360.1"/>
</dbReference>
<feature type="compositionally biased region" description="Polar residues" evidence="3">
    <location>
        <begin position="168"/>
        <end position="180"/>
    </location>
</feature>
<keyword evidence="7" id="KW-1185">Reference proteome</keyword>
<dbReference type="GO" id="GO:0005615">
    <property type="term" value="C:extracellular space"/>
    <property type="evidence" value="ECO:0007669"/>
    <property type="project" value="TreeGrafter"/>
</dbReference>
<evidence type="ECO:0000256" key="3">
    <source>
        <dbReference type="SAM" id="MobiDB-lite"/>
    </source>
</evidence>
<dbReference type="GO" id="GO:0043066">
    <property type="term" value="P:negative regulation of apoptotic process"/>
    <property type="evidence" value="ECO:0007669"/>
    <property type="project" value="TreeGrafter"/>
</dbReference>
<dbReference type="GO" id="GO:0005159">
    <property type="term" value="F:insulin-like growth factor receptor binding"/>
    <property type="evidence" value="ECO:0007669"/>
    <property type="project" value="TreeGrafter"/>
</dbReference>
<feature type="signal peptide" evidence="4">
    <location>
        <begin position="1"/>
        <end position="34"/>
    </location>
</feature>
<feature type="domain" description="Insulin-like" evidence="5">
    <location>
        <begin position="36"/>
        <end position="94"/>
    </location>
</feature>
<dbReference type="GO" id="GO:0008283">
    <property type="term" value="P:cell population proliferation"/>
    <property type="evidence" value="ECO:0007669"/>
    <property type="project" value="TreeGrafter"/>
</dbReference>
<dbReference type="SUPFAM" id="SSF56994">
    <property type="entry name" value="Insulin-like"/>
    <property type="match status" value="1"/>
</dbReference>
<dbReference type="InterPro" id="IPR016179">
    <property type="entry name" value="Insulin-like"/>
</dbReference>
<dbReference type="PANTHER" id="PTHR46845:SF2">
    <property type="entry name" value="INSULIN-LIKE GROWTH FACTOR 3"/>
    <property type="match status" value="1"/>
</dbReference>
<evidence type="ECO:0000313" key="7">
    <source>
        <dbReference type="Proteomes" id="UP000261340"/>
    </source>
</evidence>
<dbReference type="GO" id="GO:0051897">
    <property type="term" value="P:positive regulation of phosphatidylinositol 3-kinase/protein kinase B signal transduction"/>
    <property type="evidence" value="ECO:0007669"/>
    <property type="project" value="TreeGrafter"/>
</dbReference>
<name>A0A3Q0RFM1_AMPCI</name>
<dbReference type="GO" id="GO:0005179">
    <property type="term" value="F:hormone activity"/>
    <property type="evidence" value="ECO:0007669"/>
    <property type="project" value="InterPro"/>
</dbReference>
<feature type="chain" id="PRO_5018548890" description="Insulin-like domain-containing protein" evidence="4">
    <location>
        <begin position="35"/>
        <end position="180"/>
    </location>
</feature>
<proteinExistence type="inferred from homology"/>
<sequence length="180" mass="20156">MSSSCRPPARARALKICMFYSCVCLVSWPLPAEAARLRCGSDLLSDLMFVCGDRGIYLGKGLWSGYGARPRGKGIVDMCCRSVGCELHHLEMYCAKPKSQKHTADSPSTTTTSLQTTTQSEMFRAVFQKKLFEYLGPPNSPRRDAYRRKRQPSLWHKVSYSHKRTHKTNSQPSTATESAA</sequence>
<dbReference type="OMA" id="IVDQCCR"/>
<dbReference type="AlphaFoldDB" id="A0A3Q0RFM1"/>
<evidence type="ECO:0000256" key="4">
    <source>
        <dbReference type="SAM" id="SignalP"/>
    </source>
</evidence>
<feature type="region of interest" description="Disordered" evidence="3">
    <location>
        <begin position="138"/>
        <end position="180"/>
    </location>
</feature>
<accession>A0A3Q0RFM1</accession>
<reference evidence="6" key="1">
    <citation type="submission" date="2025-08" db="UniProtKB">
        <authorList>
            <consortium name="Ensembl"/>
        </authorList>
    </citation>
    <scope>IDENTIFICATION</scope>
</reference>
<reference evidence="6" key="2">
    <citation type="submission" date="2025-09" db="UniProtKB">
        <authorList>
            <consortium name="Ensembl"/>
        </authorList>
    </citation>
    <scope>IDENTIFICATION</scope>
</reference>
<dbReference type="GO" id="GO:0008284">
    <property type="term" value="P:positive regulation of cell population proliferation"/>
    <property type="evidence" value="ECO:0007669"/>
    <property type="project" value="TreeGrafter"/>
</dbReference>
<dbReference type="InterPro" id="IPR036438">
    <property type="entry name" value="Insulin-like_sf"/>
</dbReference>
<dbReference type="GO" id="GO:0048009">
    <property type="term" value="P:insulin-like growth factor receptor signaling pathway"/>
    <property type="evidence" value="ECO:0007669"/>
    <property type="project" value="TreeGrafter"/>
</dbReference>
<dbReference type="Proteomes" id="UP000261340">
    <property type="component" value="Unplaced"/>
</dbReference>